<gene>
    <name evidence="3" type="ORF">NMK_2005</name>
</gene>
<dbReference type="EMBL" id="BDOQ01000007">
    <property type="protein sequence ID" value="GBG14406.1"/>
    <property type="molecule type" value="Genomic_DNA"/>
</dbReference>
<name>A0A2R5F859_9PROT</name>
<keyword evidence="1" id="KW-1133">Transmembrane helix</keyword>
<dbReference type="AlphaFoldDB" id="A0A2R5F859"/>
<accession>A0A2R5F859</accession>
<feature type="transmembrane region" description="Helical" evidence="1">
    <location>
        <begin position="47"/>
        <end position="66"/>
    </location>
</feature>
<dbReference type="OrthoDB" id="9202352at2"/>
<dbReference type="InterPro" id="IPR059173">
    <property type="entry name" value="TraA_dom"/>
</dbReference>
<dbReference type="RefSeq" id="WP_109015595.1">
    <property type="nucleotide sequence ID" value="NZ_BDOQ01000007.1"/>
</dbReference>
<keyword evidence="4" id="KW-1185">Reference proteome</keyword>
<sequence length="99" mass="10003">MKNIFARAGVALASMSMSAVAMANTTGTVDPTFQNFRDTVVGWAKGPLGTGLAITMMLMGAGMGVARNSPMPALSGVAGAAFLNWGPGIITQLTEGALI</sequence>
<dbReference type="NCBIfam" id="NF041281">
    <property type="entry name" value="TraA_gammapb"/>
    <property type="match status" value="1"/>
</dbReference>
<keyword evidence="2" id="KW-0732">Signal</keyword>
<keyword evidence="1" id="KW-0472">Membrane</keyword>
<evidence type="ECO:0000256" key="2">
    <source>
        <dbReference type="SAM" id="SignalP"/>
    </source>
</evidence>
<evidence type="ECO:0000313" key="4">
    <source>
        <dbReference type="Proteomes" id="UP000245081"/>
    </source>
</evidence>
<feature type="chain" id="PRO_5015340779" evidence="2">
    <location>
        <begin position="24"/>
        <end position="99"/>
    </location>
</feature>
<protein>
    <submittedName>
        <fullName evidence="3">DNA polymerase V subunit UmuC</fullName>
    </submittedName>
</protein>
<evidence type="ECO:0000256" key="1">
    <source>
        <dbReference type="SAM" id="Phobius"/>
    </source>
</evidence>
<dbReference type="Proteomes" id="UP000245081">
    <property type="component" value="Unassembled WGS sequence"/>
</dbReference>
<reference evidence="3 4" key="1">
    <citation type="journal article" date="2018" name="Environ. Microbiol.">
        <title>Isolation and genomic characterization of Novimethylophilus kurashikiensis gen. nov. sp. nov., a new lanthanide-dependent methylotrophic species of Methylophilaceae.</title>
        <authorList>
            <person name="Lv H."/>
            <person name="Sahin N."/>
            <person name="Tani A."/>
        </authorList>
    </citation>
    <scope>NUCLEOTIDE SEQUENCE [LARGE SCALE GENOMIC DNA]</scope>
    <source>
        <strain evidence="3 4">La2-4</strain>
    </source>
</reference>
<feature type="signal peptide" evidence="2">
    <location>
        <begin position="1"/>
        <end position="23"/>
    </location>
</feature>
<comment type="caution">
    <text evidence="3">The sequence shown here is derived from an EMBL/GenBank/DDBJ whole genome shotgun (WGS) entry which is preliminary data.</text>
</comment>
<evidence type="ECO:0000313" key="3">
    <source>
        <dbReference type="EMBL" id="GBG14406.1"/>
    </source>
</evidence>
<organism evidence="3 4">
    <name type="scientific">Novimethylophilus kurashikiensis</name>
    <dbReference type="NCBI Taxonomy" id="1825523"/>
    <lineage>
        <taxon>Bacteria</taxon>
        <taxon>Pseudomonadati</taxon>
        <taxon>Pseudomonadota</taxon>
        <taxon>Betaproteobacteria</taxon>
        <taxon>Nitrosomonadales</taxon>
        <taxon>Methylophilaceae</taxon>
        <taxon>Novimethylophilus</taxon>
    </lineage>
</organism>
<keyword evidence="1" id="KW-0812">Transmembrane</keyword>
<proteinExistence type="predicted"/>